<comment type="caution">
    <text evidence="1">The sequence shown here is derived from an EMBL/GenBank/DDBJ whole genome shotgun (WGS) entry which is preliminary data.</text>
</comment>
<evidence type="ECO:0000313" key="2">
    <source>
        <dbReference type="Proteomes" id="UP001217089"/>
    </source>
</evidence>
<evidence type="ECO:0000313" key="1">
    <source>
        <dbReference type="EMBL" id="KAJ8311811.1"/>
    </source>
</evidence>
<proteinExistence type="predicted"/>
<keyword evidence="2" id="KW-1185">Reference proteome</keyword>
<reference evidence="1 2" key="1">
    <citation type="submission" date="2022-12" db="EMBL/GenBank/DDBJ databases">
        <title>Chromosome-level genome of Tegillarca granosa.</title>
        <authorList>
            <person name="Kim J."/>
        </authorList>
    </citation>
    <scope>NUCLEOTIDE SEQUENCE [LARGE SCALE GENOMIC DNA]</scope>
    <source>
        <strain evidence="1">Teg-2019</strain>
        <tissue evidence="1">Adductor muscle</tissue>
    </source>
</reference>
<name>A0ABQ9F343_TEGGR</name>
<dbReference type="Proteomes" id="UP001217089">
    <property type="component" value="Unassembled WGS sequence"/>
</dbReference>
<sequence>MEVSRILAKKQKEKDCLETLEKYRIPKLVTSIDQFLPCTYCIESASLSSDNEIDQLMATVTADMKIDSVLDVIKEDIVLKHLLEQ</sequence>
<protein>
    <submittedName>
        <fullName evidence="1">Uncharacterized protein</fullName>
    </submittedName>
</protein>
<gene>
    <name evidence="1" type="ORF">KUTeg_010624</name>
</gene>
<dbReference type="EMBL" id="JARBDR010000486">
    <property type="protein sequence ID" value="KAJ8311811.1"/>
    <property type="molecule type" value="Genomic_DNA"/>
</dbReference>
<organism evidence="1 2">
    <name type="scientific">Tegillarca granosa</name>
    <name type="common">Malaysian cockle</name>
    <name type="synonym">Anadara granosa</name>
    <dbReference type="NCBI Taxonomy" id="220873"/>
    <lineage>
        <taxon>Eukaryota</taxon>
        <taxon>Metazoa</taxon>
        <taxon>Spiralia</taxon>
        <taxon>Lophotrochozoa</taxon>
        <taxon>Mollusca</taxon>
        <taxon>Bivalvia</taxon>
        <taxon>Autobranchia</taxon>
        <taxon>Pteriomorphia</taxon>
        <taxon>Arcoida</taxon>
        <taxon>Arcoidea</taxon>
        <taxon>Arcidae</taxon>
        <taxon>Tegillarca</taxon>
    </lineage>
</organism>
<accession>A0ABQ9F343</accession>